<evidence type="ECO:0000313" key="3">
    <source>
        <dbReference type="Proteomes" id="UP000184383"/>
    </source>
</evidence>
<dbReference type="PANTHER" id="PTHR11188:SF174">
    <property type="entry name" value="ARRESTIN-RELATED TRAFFICKING ADAPTER 10-RELATED"/>
    <property type="match status" value="1"/>
</dbReference>
<dbReference type="InterPro" id="IPR014752">
    <property type="entry name" value="Arrestin-like_C"/>
</dbReference>
<keyword evidence="3" id="KW-1185">Reference proteome</keyword>
<dbReference type="Gene3D" id="2.60.40.640">
    <property type="match status" value="1"/>
</dbReference>
<dbReference type="STRING" id="1073089.A0A1L9RLJ8"/>
<dbReference type="GO" id="GO:0031625">
    <property type="term" value="F:ubiquitin protein ligase binding"/>
    <property type="evidence" value="ECO:0007669"/>
    <property type="project" value="TreeGrafter"/>
</dbReference>
<dbReference type="GeneID" id="63746792"/>
<dbReference type="VEuPathDB" id="FungiDB:ASPWEDRAFT_172590"/>
<dbReference type="EMBL" id="KV878212">
    <property type="protein sequence ID" value="OJJ35791.1"/>
    <property type="molecule type" value="Genomic_DNA"/>
</dbReference>
<organism evidence="2 3">
    <name type="scientific">Aspergillus wentii DTO 134E9</name>
    <dbReference type="NCBI Taxonomy" id="1073089"/>
    <lineage>
        <taxon>Eukaryota</taxon>
        <taxon>Fungi</taxon>
        <taxon>Dikarya</taxon>
        <taxon>Ascomycota</taxon>
        <taxon>Pezizomycotina</taxon>
        <taxon>Eurotiomycetes</taxon>
        <taxon>Eurotiomycetidae</taxon>
        <taxon>Eurotiales</taxon>
        <taxon>Aspergillaceae</taxon>
        <taxon>Aspergillus</taxon>
        <taxon>Aspergillus subgen. Cremei</taxon>
    </lineage>
</organism>
<dbReference type="RefSeq" id="XP_040689467.1">
    <property type="nucleotide sequence ID" value="XM_040830944.1"/>
</dbReference>
<dbReference type="GO" id="GO:0030674">
    <property type="term" value="F:protein-macromolecule adaptor activity"/>
    <property type="evidence" value="ECO:0007669"/>
    <property type="project" value="TreeGrafter"/>
</dbReference>
<protein>
    <recommendedName>
        <fullName evidence="1">Arrestin-like N-terminal domain-containing protein</fullName>
    </recommendedName>
</protein>
<reference evidence="3" key="1">
    <citation type="journal article" date="2017" name="Genome Biol.">
        <title>Comparative genomics reveals high biological diversity and specific adaptations in the industrially and medically important fungal genus Aspergillus.</title>
        <authorList>
            <person name="de Vries R.P."/>
            <person name="Riley R."/>
            <person name="Wiebenga A."/>
            <person name="Aguilar-Osorio G."/>
            <person name="Amillis S."/>
            <person name="Uchima C.A."/>
            <person name="Anderluh G."/>
            <person name="Asadollahi M."/>
            <person name="Askin M."/>
            <person name="Barry K."/>
            <person name="Battaglia E."/>
            <person name="Bayram O."/>
            <person name="Benocci T."/>
            <person name="Braus-Stromeyer S.A."/>
            <person name="Caldana C."/>
            <person name="Canovas D."/>
            <person name="Cerqueira G.C."/>
            <person name="Chen F."/>
            <person name="Chen W."/>
            <person name="Choi C."/>
            <person name="Clum A."/>
            <person name="Dos Santos R.A."/>
            <person name="Damasio A.R."/>
            <person name="Diallinas G."/>
            <person name="Emri T."/>
            <person name="Fekete E."/>
            <person name="Flipphi M."/>
            <person name="Freyberg S."/>
            <person name="Gallo A."/>
            <person name="Gournas C."/>
            <person name="Habgood R."/>
            <person name="Hainaut M."/>
            <person name="Harispe M.L."/>
            <person name="Henrissat B."/>
            <person name="Hilden K.S."/>
            <person name="Hope R."/>
            <person name="Hossain A."/>
            <person name="Karabika E."/>
            <person name="Karaffa L."/>
            <person name="Karanyi Z."/>
            <person name="Krasevec N."/>
            <person name="Kuo A."/>
            <person name="Kusch H."/>
            <person name="LaButti K."/>
            <person name="Lagendijk E.L."/>
            <person name="Lapidus A."/>
            <person name="Levasseur A."/>
            <person name="Lindquist E."/>
            <person name="Lipzen A."/>
            <person name="Logrieco A.F."/>
            <person name="MacCabe A."/>
            <person name="Maekelae M.R."/>
            <person name="Malavazi I."/>
            <person name="Melin P."/>
            <person name="Meyer V."/>
            <person name="Mielnichuk N."/>
            <person name="Miskei M."/>
            <person name="Molnar A.P."/>
            <person name="Mule G."/>
            <person name="Ngan C.Y."/>
            <person name="Orejas M."/>
            <person name="Orosz E."/>
            <person name="Ouedraogo J.P."/>
            <person name="Overkamp K.M."/>
            <person name="Park H.-S."/>
            <person name="Perrone G."/>
            <person name="Piumi F."/>
            <person name="Punt P.J."/>
            <person name="Ram A.F."/>
            <person name="Ramon A."/>
            <person name="Rauscher S."/>
            <person name="Record E."/>
            <person name="Riano-Pachon D.M."/>
            <person name="Robert V."/>
            <person name="Roehrig J."/>
            <person name="Ruller R."/>
            <person name="Salamov A."/>
            <person name="Salih N.S."/>
            <person name="Samson R.A."/>
            <person name="Sandor E."/>
            <person name="Sanguinetti M."/>
            <person name="Schuetze T."/>
            <person name="Sepcic K."/>
            <person name="Shelest E."/>
            <person name="Sherlock G."/>
            <person name="Sophianopoulou V."/>
            <person name="Squina F.M."/>
            <person name="Sun H."/>
            <person name="Susca A."/>
            <person name="Todd R.B."/>
            <person name="Tsang A."/>
            <person name="Unkles S.E."/>
            <person name="van de Wiele N."/>
            <person name="van Rossen-Uffink D."/>
            <person name="Oliveira J.V."/>
            <person name="Vesth T.C."/>
            <person name="Visser J."/>
            <person name="Yu J.-H."/>
            <person name="Zhou M."/>
            <person name="Andersen M.R."/>
            <person name="Archer D.B."/>
            <person name="Baker S.E."/>
            <person name="Benoit I."/>
            <person name="Brakhage A.A."/>
            <person name="Braus G.H."/>
            <person name="Fischer R."/>
            <person name="Frisvad J.C."/>
            <person name="Goldman G.H."/>
            <person name="Houbraken J."/>
            <person name="Oakley B."/>
            <person name="Pocsi I."/>
            <person name="Scazzocchio C."/>
            <person name="Seiboth B."/>
            <person name="vanKuyk P.A."/>
            <person name="Wortman J."/>
            <person name="Dyer P.S."/>
            <person name="Grigoriev I.V."/>
        </authorList>
    </citation>
    <scope>NUCLEOTIDE SEQUENCE [LARGE SCALE GENOMIC DNA]</scope>
    <source>
        <strain evidence="3">DTO 134E9</strain>
    </source>
</reference>
<dbReference type="Pfam" id="PF00339">
    <property type="entry name" value="Arrestin_N"/>
    <property type="match status" value="1"/>
</dbReference>
<dbReference type="InterPro" id="IPR011021">
    <property type="entry name" value="Arrestin-like_N"/>
</dbReference>
<gene>
    <name evidence="2" type="ORF">ASPWEDRAFT_172590</name>
</gene>
<feature type="domain" description="Arrestin-like N-terminal" evidence="1">
    <location>
        <begin position="27"/>
        <end position="157"/>
    </location>
</feature>
<dbReference type="PANTHER" id="PTHR11188">
    <property type="entry name" value="ARRESTIN DOMAIN CONTAINING PROTEIN"/>
    <property type="match status" value="1"/>
</dbReference>
<proteinExistence type="predicted"/>
<dbReference type="Proteomes" id="UP000184383">
    <property type="component" value="Unassembled WGS sequence"/>
</dbReference>
<accession>A0A1L9RLJ8</accession>
<dbReference type="OrthoDB" id="2333384at2759"/>
<dbReference type="InterPro" id="IPR014756">
    <property type="entry name" value="Ig_E-set"/>
</dbReference>
<evidence type="ECO:0000313" key="2">
    <source>
        <dbReference type="EMBL" id="OJJ35791.1"/>
    </source>
</evidence>
<sequence length="369" mass="42458">MRRALSIQLRLVEPVLFLPDRANIPTVVRGCCILRLTQRLTVKRLTVNFRGVSCVQWSNRICEKEVLTDRTITLFARPHSQELPSATVRLPSYEDSELGRGFPPGTYAYDFEMRLDPHLPESMLLERTRVRYEISLVAEHSGLWTRSTCHRQEVPVVRCPTEDFLHDNEPVRLMRSWPGRFRYEIVMARKASLGQRLPITVLICSLRRLRCRGLRILLSEKIKYVRQCGQEAPFAAKKTKLLLQKGYDENHITTPMDMLESIKTLDHLGEPRDEKMEKMEVEVQLPPSGTESSRTLNMGTDIRYKNVCVSHCLEVSFLFPFDNESNSVWFAIAMVSDRGKEYNVTASAPFQLHSSHAKHDNICVPAYPG</sequence>
<dbReference type="GO" id="GO:0005829">
    <property type="term" value="C:cytosol"/>
    <property type="evidence" value="ECO:0007669"/>
    <property type="project" value="TreeGrafter"/>
</dbReference>
<dbReference type="AlphaFoldDB" id="A0A1L9RLJ8"/>
<name>A0A1L9RLJ8_ASPWE</name>
<dbReference type="InterPro" id="IPR050357">
    <property type="entry name" value="Arrestin_domain-protein"/>
</dbReference>
<dbReference type="SUPFAM" id="SSF81296">
    <property type="entry name" value="E set domains"/>
    <property type="match status" value="1"/>
</dbReference>
<dbReference type="GO" id="GO:0070086">
    <property type="term" value="P:ubiquitin-dependent endocytosis"/>
    <property type="evidence" value="ECO:0007669"/>
    <property type="project" value="TreeGrafter"/>
</dbReference>
<evidence type="ECO:0000259" key="1">
    <source>
        <dbReference type="Pfam" id="PF00339"/>
    </source>
</evidence>